<sequence length="118" mass="12948">MKQRVKTVSYLVKADFTIKDGTYDLAALPSGAEVVKCDLEVVGEVSVAKVSVGFKDEKDINFFLNDIDLKTNKYNTSAKCCTVLDTKVISAKIVNASANAKGVLRVLYFLPSETEVEY</sequence>
<dbReference type="EMBL" id="RJEO01000014">
    <property type="protein sequence ID" value="RVY28254.1"/>
    <property type="molecule type" value="Genomic_DNA"/>
</dbReference>
<evidence type="ECO:0000313" key="1">
    <source>
        <dbReference type="EMBL" id="RVY28254.1"/>
    </source>
</evidence>
<comment type="caution">
    <text evidence="1">The sequence shown here is derived from an EMBL/GenBank/DDBJ whole genome shotgun (WGS) entry which is preliminary data.</text>
</comment>
<gene>
    <name evidence="1" type="ORF">ECC12_05860</name>
</gene>
<proteinExistence type="predicted"/>
<protein>
    <submittedName>
        <fullName evidence="1">Uncharacterized protein</fullName>
    </submittedName>
</protein>
<dbReference type="Proteomes" id="UP000288766">
    <property type="component" value="Unassembled WGS sequence"/>
</dbReference>
<dbReference type="AlphaFoldDB" id="A0A438PS06"/>
<organism evidence="1 2">
    <name type="scientific">Helicobacter pylori</name>
    <name type="common">Campylobacter pylori</name>
    <dbReference type="NCBI Taxonomy" id="210"/>
    <lineage>
        <taxon>Bacteria</taxon>
        <taxon>Pseudomonadati</taxon>
        <taxon>Campylobacterota</taxon>
        <taxon>Epsilonproteobacteria</taxon>
        <taxon>Campylobacterales</taxon>
        <taxon>Helicobacteraceae</taxon>
        <taxon>Helicobacter</taxon>
    </lineage>
</organism>
<dbReference type="RefSeq" id="WP_127923709.1">
    <property type="nucleotide sequence ID" value="NZ_RJEO01000014.1"/>
</dbReference>
<evidence type="ECO:0000313" key="2">
    <source>
        <dbReference type="Proteomes" id="UP000288766"/>
    </source>
</evidence>
<name>A0A438PS06_HELPX</name>
<accession>A0A438PS06</accession>
<reference evidence="1 2" key="1">
    <citation type="submission" date="2018-10" db="EMBL/GenBank/DDBJ databases">
        <title>Genetic determinants and prediction of antibiotic resistance phenotypes in Helicobacter pylori.</title>
        <authorList>
            <person name="Wagner K."/>
        </authorList>
    </citation>
    <scope>NUCLEOTIDE SEQUENCE [LARGE SCALE GENOMIC DNA]</scope>
    <source>
        <strain evidence="1 2">ZH15</strain>
    </source>
</reference>